<evidence type="ECO:0000313" key="2">
    <source>
        <dbReference type="EMBL" id="PAV70000.1"/>
    </source>
</evidence>
<dbReference type="OrthoDB" id="5773245at2759"/>
<dbReference type="AlphaFoldDB" id="A0A2A2K7W0"/>
<accession>A0A2A2K7W0</accession>
<organism evidence="2 3">
    <name type="scientific">Diploscapter pachys</name>
    <dbReference type="NCBI Taxonomy" id="2018661"/>
    <lineage>
        <taxon>Eukaryota</taxon>
        <taxon>Metazoa</taxon>
        <taxon>Ecdysozoa</taxon>
        <taxon>Nematoda</taxon>
        <taxon>Chromadorea</taxon>
        <taxon>Rhabditida</taxon>
        <taxon>Rhabditina</taxon>
        <taxon>Rhabditomorpha</taxon>
        <taxon>Rhabditoidea</taxon>
        <taxon>Rhabditidae</taxon>
        <taxon>Diploscapter</taxon>
    </lineage>
</organism>
<gene>
    <name evidence="2" type="ORF">WR25_10936</name>
</gene>
<comment type="caution">
    <text evidence="2">The sequence shown here is derived from an EMBL/GenBank/DDBJ whole genome shotgun (WGS) entry which is preliminary data.</text>
</comment>
<reference evidence="2 3" key="1">
    <citation type="journal article" date="2017" name="Curr. Biol.">
        <title>Genome architecture and evolution of a unichromosomal asexual nematode.</title>
        <authorList>
            <person name="Fradin H."/>
            <person name="Zegar C."/>
            <person name="Gutwein M."/>
            <person name="Lucas J."/>
            <person name="Kovtun M."/>
            <person name="Corcoran D."/>
            <person name="Baugh L.R."/>
            <person name="Kiontke K."/>
            <person name="Gunsalus K."/>
            <person name="Fitch D.H."/>
            <person name="Piano F."/>
        </authorList>
    </citation>
    <scope>NUCLEOTIDE SEQUENCE [LARGE SCALE GENOMIC DNA]</scope>
    <source>
        <strain evidence="2">PF1309</strain>
    </source>
</reference>
<sequence>MDGIRLIFTWKPAAIGLVLISLCSSCLAYQANCTENKNGRSLACYTCMGRDMISCETGLTCCKGACFKLEDIKHNLIVKGCVNSNEEDGSMKRRKLDVPLYWANNEHAEGNSYFCKGTDFCNYTPATSSTILSGLVSLLFCLILS</sequence>
<feature type="signal peptide" evidence="1">
    <location>
        <begin position="1"/>
        <end position="28"/>
    </location>
</feature>
<keyword evidence="1" id="KW-0732">Signal</keyword>
<protein>
    <recommendedName>
        <fullName evidence="4">UPAR/Ly6 domain-containing protein</fullName>
    </recommendedName>
</protein>
<proteinExistence type="predicted"/>
<evidence type="ECO:0008006" key="4">
    <source>
        <dbReference type="Google" id="ProtNLM"/>
    </source>
</evidence>
<evidence type="ECO:0000256" key="1">
    <source>
        <dbReference type="SAM" id="SignalP"/>
    </source>
</evidence>
<feature type="chain" id="PRO_5011974191" description="UPAR/Ly6 domain-containing protein" evidence="1">
    <location>
        <begin position="29"/>
        <end position="145"/>
    </location>
</feature>
<dbReference type="EMBL" id="LIAE01009380">
    <property type="protein sequence ID" value="PAV70000.1"/>
    <property type="molecule type" value="Genomic_DNA"/>
</dbReference>
<evidence type="ECO:0000313" key="3">
    <source>
        <dbReference type="Proteomes" id="UP000218231"/>
    </source>
</evidence>
<name>A0A2A2K7W0_9BILA</name>
<keyword evidence="3" id="KW-1185">Reference proteome</keyword>
<dbReference type="Proteomes" id="UP000218231">
    <property type="component" value="Unassembled WGS sequence"/>
</dbReference>